<dbReference type="InterPro" id="IPR011032">
    <property type="entry name" value="GroES-like_sf"/>
</dbReference>
<evidence type="ECO:0000256" key="12">
    <source>
        <dbReference type="ARBA" id="ARBA00048843"/>
    </source>
</evidence>
<dbReference type="SMART" id="SM00829">
    <property type="entry name" value="PKS_ER"/>
    <property type="match status" value="1"/>
</dbReference>
<dbReference type="SUPFAM" id="SSF51735">
    <property type="entry name" value="NAD(P)-binding Rossmann-fold domains"/>
    <property type="match status" value="1"/>
</dbReference>
<dbReference type="STRING" id="857566.A0A1E3PHW6"/>
<dbReference type="Proteomes" id="UP000095009">
    <property type="component" value="Unassembled WGS sequence"/>
</dbReference>
<evidence type="ECO:0000256" key="8">
    <source>
        <dbReference type="ARBA" id="ARBA00023098"/>
    </source>
</evidence>
<dbReference type="PANTHER" id="PTHR43981">
    <property type="entry name" value="ENOYL-[ACYL-CARRIER-PROTEIN] REDUCTASE, MITOCHONDRIAL"/>
    <property type="match status" value="1"/>
</dbReference>
<gene>
    <name evidence="14" type="ORF">NADFUDRAFT_26066</name>
</gene>
<evidence type="ECO:0000256" key="5">
    <source>
        <dbReference type="ARBA" id="ARBA00022857"/>
    </source>
</evidence>
<dbReference type="InterPro" id="IPR013154">
    <property type="entry name" value="ADH-like_N"/>
</dbReference>
<comment type="catalytic activity">
    <reaction evidence="12">
        <text>a 2,3-saturated acyl-[ACP] + NADP(+) = a (2E)-enoyl-[ACP] + NADPH + H(+)</text>
        <dbReference type="Rhea" id="RHEA:22564"/>
        <dbReference type="Rhea" id="RHEA-COMP:9925"/>
        <dbReference type="Rhea" id="RHEA-COMP:9926"/>
        <dbReference type="ChEBI" id="CHEBI:15378"/>
        <dbReference type="ChEBI" id="CHEBI:57783"/>
        <dbReference type="ChEBI" id="CHEBI:58349"/>
        <dbReference type="ChEBI" id="CHEBI:78784"/>
        <dbReference type="ChEBI" id="CHEBI:78785"/>
        <dbReference type="EC" id="1.3.1.104"/>
    </reaction>
</comment>
<dbReference type="GO" id="GO:0006633">
    <property type="term" value="P:fatty acid biosynthetic process"/>
    <property type="evidence" value="ECO:0007669"/>
    <property type="project" value="UniProtKB-KW"/>
</dbReference>
<dbReference type="CDD" id="cd08290">
    <property type="entry name" value="ETR"/>
    <property type="match status" value="1"/>
</dbReference>
<keyword evidence="15" id="KW-1185">Reference proteome</keyword>
<protein>
    <recommendedName>
        <fullName evidence="11">enoyl-[acyl-carrier-protein] reductase</fullName>
        <ecNumber evidence="11">1.3.1.104</ecNumber>
    </recommendedName>
</protein>
<dbReference type="FunFam" id="3.40.50.720:FF:000112">
    <property type="entry name" value="Enoyl-[acyl-carrier-protein] reductase 1, mitochondrial"/>
    <property type="match status" value="1"/>
</dbReference>
<proteinExistence type="inferred from homology"/>
<dbReference type="PANTHER" id="PTHR43981:SF2">
    <property type="entry name" value="ENOYL-[ACYL-CARRIER-PROTEIN] REDUCTASE, MITOCHONDRIAL"/>
    <property type="match status" value="1"/>
</dbReference>
<evidence type="ECO:0000256" key="3">
    <source>
        <dbReference type="ARBA" id="ARBA00022516"/>
    </source>
</evidence>
<dbReference type="InterPro" id="IPR051034">
    <property type="entry name" value="Mito_Enoyl-ACP_Reductase"/>
</dbReference>
<comment type="subcellular location">
    <subcellularLocation>
        <location evidence="1">Mitochondrion</location>
    </subcellularLocation>
</comment>
<organism evidence="14 15">
    <name type="scientific">Nadsonia fulvescens var. elongata DSM 6958</name>
    <dbReference type="NCBI Taxonomy" id="857566"/>
    <lineage>
        <taxon>Eukaryota</taxon>
        <taxon>Fungi</taxon>
        <taxon>Dikarya</taxon>
        <taxon>Ascomycota</taxon>
        <taxon>Saccharomycotina</taxon>
        <taxon>Dipodascomycetes</taxon>
        <taxon>Dipodascales</taxon>
        <taxon>Dipodascales incertae sedis</taxon>
        <taxon>Nadsonia</taxon>
    </lineage>
</organism>
<evidence type="ECO:0000256" key="11">
    <source>
        <dbReference type="ARBA" id="ARBA00038963"/>
    </source>
</evidence>
<dbReference type="AlphaFoldDB" id="A0A1E3PHW6"/>
<feature type="domain" description="Enoyl reductase (ER)" evidence="13">
    <location>
        <begin position="21"/>
        <end position="369"/>
    </location>
</feature>
<evidence type="ECO:0000256" key="6">
    <source>
        <dbReference type="ARBA" id="ARBA00022946"/>
    </source>
</evidence>
<keyword evidence="10" id="KW-0275">Fatty acid biosynthesis</keyword>
<evidence type="ECO:0000256" key="4">
    <source>
        <dbReference type="ARBA" id="ARBA00022832"/>
    </source>
</evidence>
<dbReference type="InterPro" id="IPR013149">
    <property type="entry name" value="ADH-like_C"/>
</dbReference>
<dbReference type="SUPFAM" id="SSF50129">
    <property type="entry name" value="GroES-like"/>
    <property type="match status" value="1"/>
</dbReference>
<evidence type="ECO:0000259" key="13">
    <source>
        <dbReference type="SMART" id="SM00829"/>
    </source>
</evidence>
<keyword evidence="5" id="KW-0521">NADP</keyword>
<evidence type="ECO:0000256" key="1">
    <source>
        <dbReference type="ARBA" id="ARBA00004173"/>
    </source>
</evidence>
<dbReference type="OrthoDB" id="7482721at2759"/>
<comment type="similarity">
    <text evidence="2">Belongs to the zinc-containing alcohol dehydrogenase family. Quinone oxidoreductase subfamily.</text>
</comment>
<dbReference type="EMBL" id="KV454410">
    <property type="protein sequence ID" value="ODQ64900.1"/>
    <property type="molecule type" value="Genomic_DNA"/>
</dbReference>
<dbReference type="InterPro" id="IPR036291">
    <property type="entry name" value="NAD(P)-bd_dom_sf"/>
</dbReference>
<evidence type="ECO:0000256" key="9">
    <source>
        <dbReference type="ARBA" id="ARBA00023128"/>
    </source>
</evidence>
<keyword evidence="4" id="KW-0276">Fatty acid metabolism</keyword>
<dbReference type="Pfam" id="PF00107">
    <property type="entry name" value="ADH_zinc_N"/>
    <property type="match status" value="1"/>
</dbReference>
<dbReference type="GO" id="GO:0005739">
    <property type="term" value="C:mitochondrion"/>
    <property type="evidence" value="ECO:0007669"/>
    <property type="project" value="UniProtKB-SubCell"/>
</dbReference>
<evidence type="ECO:0000313" key="15">
    <source>
        <dbReference type="Proteomes" id="UP000095009"/>
    </source>
</evidence>
<accession>A0A1E3PHW6</accession>
<keyword evidence="3" id="KW-0444">Lipid biosynthesis</keyword>
<keyword evidence="9" id="KW-0496">Mitochondrion</keyword>
<evidence type="ECO:0000256" key="2">
    <source>
        <dbReference type="ARBA" id="ARBA00010371"/>
    </source>
</evidence>
<evidence type="ECO:0000256" key="7">
    <source>
        <dbReference type="ARBA" id="ARBA00023002"/>
    </source>
</evidence>
<dbReference type="InterPro" id="IPR020843">
    <property type="entry name" value="ER"/>
</dbReference>
<reference evidence="14 15" key="1">
    <citation type="journal article" date="2016" name="Proc. Natl. Acad. Sci. U.S.A.">
        <title>Comparative genomics of biotechnologically important yeasts.</title>
        <authorList>
            <person name="Riley R."/>
            <person name="Haridas S."/>
            <person name="Wolfe K.H."/>
            <person name="Lopes M.R."/>
            <person name="Hittinger C.T."/>
            <person name="Goeker M."/>
            <person name="Salamov A.A."/>
            <person name="Wisecaver J.H."/>
            <person name="Long T.M."/>
            <person name="Calvey C.H."/>
            <person name="Aerts A.L."/>
            <person name="Barry K.W."/>
            <person name="Choi C."/>
            <person name="Clum A."/>
            <person name="Coughlan A.Y."/>
            <person name="Deshpande S."/>
            <person name="Douglass A.P."/>
            <person name="Hanson S.J."/>
            <person name="Klenk H.-P."/>
            <person name="LaButti K.M."/>
            <person name="Lapidus A."/>
            <person name="Lindquist E.A."/>
            <person name="Lipzen A.M."/>
            <person name="Meier-Kolthoff J.P."/>
            <person name="Ohm R.A."/>
            <person name="Otillar R.P."/>
            <person name="Pangilinan J.L."/>
            <person name="Peng Y."/>
            <person name="Rokas A."/>
            <person name="Rosa C.A."/>
            <person name="Scheuner C."/>
            <person name="Sibirny A.A."/>
            <person name="Slot J.C."/>
            <person name="Stielow J.B."/>
            <person name="Sun H."/>
            <person name="Kurtzman C.P."/>
            <person name="Blackwell M."/>
            <person name="Grigoriev I.V."/>
            <person name="Jeffries T.W."/>
        </authorList>
    </citation>
    <scope>NUCLEOTIDE SEQUENCE [LARGE SCALE GENOMIC DNA]</scope>
    <source>
        <strain evidence="14 15">DSM 6958</strain>
    </source>
</reference>
<keyword evidence="8" id="KW-0443">Lipid metabolism</keyword>
<keyword evidence="6" id="KW-0809">Transit peptide</keyword>
<dbReference type="Pfam" id="PF08240">
    <property type="entry name" value="ADH_N"/>
    <property type="match status" value="1"/>
</dbReference>
<sequence>MLFANRSVTTKAQAMVFKNYGPPAEVLKVHSFDLPSQIGSNQVQLKTLASPINPSDINQVEGVYPSYPPFNRDLGTVDEVAVGGNEGLFQVERVGTNVTNVKVGDWVLPRHTSIGSWRSAAILESTSVTPIKSNNISITQAATVGVNPCTAFIMLKDFVKLEKGDWFIQNGGNSGVSRAASQLGKLWGYNSISVVRNRPNIDELKQELKDLGATIVITEEELADRKFQKDVLFSQVKQTTGSTGQVKIALNCIGGKSATNIARVLSEGGNIITYGAMSKQPFSLPTGLFIFKDIHAHGYWLSRFGNKKPDEKKKIIEEIFDLYRTDRFKDVPVDKNIWKLSNTIEENGEIFIKAIKKAMEGGHDKQIIIFE</sequence>
<dbReference type="Gene3D" id="3.90.180.10">
    <property type="entry name" value="Medium-chain alcohol dehydrogenases, catalytic domain"/>
    <property type="match status" value="1"/>
</dbReference>
<name>A0A1E3PHW6_9ASCO</name>
<evidence type="ECO:0000313" key="14">
    <source>
        <dbReference type="EMBL" id="ODQ64900.1"/>
    </source>
</evidence>
<evidence type="ECO:0000256" key="10">
    <source>
        <dbReference type="ARBA" id="ARBA00023160"/>
    </source>
</evidence>
<dbReference type="GO" id="GO:0141148">
    <property type="term" value="F:enoyl-[acyl-carrier-protein] reductase (NADPH) activity"/>
    <property type="evidence" value="ECO:0007669"/>
    <property type="project" value="UniProtKB-EC"/>
</dbReference>
<dbReference type="EC" id="1.3.1.104" evidence="11"/>
<keyword evidence="7" id="KW-0560">Oxidoreductase</keyword>
<dbReference type="Gene3D" id="3.40.50.720">
    <property type="entry name" value="NAD(P)-binding Rossmann-like Domain"/>
    <property type="match status" value="1"/>
</dbReference>